<dbReference type="Gene3D" id="1.10.1300.10">
    <property type="entry name" value="3'5'-cyclic nucleotide phosphodiesterase, catalytic domain"/>
    <property type="match status" value="1"/>
</dbReference>
<dbReference type="Proteomes" id="UP001438707">
    <property type="component" value="Unassembled WGS sequence"/>
</dbReference>
<protein>
    <recommendedName>
        <fullName evidence="6">Phosphodiesterase</fullName>
        <ecNumber evidence="6">3.1.4.-</ecNumber>
    </recommendedName>
</protein>
<dbReference type="Pfam" id="PF00233">
    <property type="entry name" value="PDEase_I"/>
    <property type="match status" value="1"/>
</dbReference>
<feature type="binding site" evidence="5">
    <location>
        <position position="579"/>
    </location>
    <ligand>
        <name>Zn(2+)</name>
        <dbReference type="ChEBI" id="CHEBI:29105"/>
        <label>1</label>
    </ligand>
</feature>
<evidence type="ECO:0000256" key="1">
    <source>
        <dbReference type="ARBA" id="ARBA00022723"/>
    </source>
</evidence>
<feature type="binding site" evidence="4">
    <location>
        <begin position="537"/>
        <end position="541"/>
    </location>
    <ligand>
        <name>AMP</name>
        <dbReference type="ChEBI" id="CHEBI:456215"/>
    </ligand>
</feature>
<evidence type="ECO:0000256" key="4">
    <source>
        <dbReference type="PIRSR" id="PIRSR623088-2"/>
    </source>
</evidence>
<dbReference type="InterPro" id="IPR003607">
    <property type="entry name" value="HD/PDEase_dom"/>
</dbReference>
<feature type="binding site" evidence="5">
    <location>
        <position position="541"/>
    </location>
    <ligand>
        <name>Zn(2+)</name>
        <dbReference type="ChEBI" id="CHEBI:29105"/>
        <label>1</label>
    </ligand>
</feature>
<evidence type="ECO:0000313" key="10">
    <source>
        <dbReference type="Proteomes" id="UP001438707"/>
    </source>
</evidence>
<comment type="similarity">
    <text evidence="6">Belongs to the cyclic nucleotide phosphodiesterase family.</text>
</comment>
<keyword evidence="1 5" id="KW-0479">Metal-binding</keyword>
<evidence type="ECO:0000259" key="8">
    <source>
        <dbReference type="PROSITE" id="PS51845"/>
    </source>
</evidence>
<feature type="binding site" evidence="5">
    <location>
        <position position="578"/>
    </location>
    <ligand>
        <name>Zn(2+)</name>
        <dbReference type="ChEBI" id="CHEBI:29105"/>
        <label>1</label>
    </ligand>
</feature>
<feature type="binding site" evidence="5">
    <location>
        <position position="579"/>
    </location>
    <ligand>
        <name>Zn(2+)</name>
        <dbReference type="ChEBI" id="CHEBI:29105"/>
        <label>2</label>
    </ligand>
</feature>
<gene>
    <name evidence="9" type="ORF">WJX74_001448</name>
</gene>
<reference evidence="9 10" key="1">
    <citation type="journal article" date="2024" name="Nat. Commun.">
        <title>Phylogenomics reveals the evolutionary origins of lichenization in chlorophyte algae.</title>
        <authorList>
            <person name="Puginier C."/>
            <person name="Libourel C."/>
            <person name="Otte J."/>
            <person name="Skaloud P."/>
            <person name="Haon M."/>
            <person name="Grisel S."/>
            <person name="Petersen M."/>
            <person name="Berrin J.G."/>
            <person name="Delaux P.M."/>
            <person name="Dal Grande F."/>
            <person name="Keller J."/>
        </authorList>
    </citation>
    <scope>NUCLEOTIDE SEQUENCE [LARGE SCALE GENOMIC DNA]</scope>
    <source>
        <strain evidence="9 10">SAG 2145</strain>
    </source>
</reference>
<dbReference type="GO" id="GO:0046872">
    <property type="term" value="F:metal ion binding"/>
    <property type="evidence" value="ECO:0007669"/>
    <property type="project" value="UniProtKB-KW"/>
</dbReference>
<keyword evidence="2 6" id="KW-0378">Hydrolase</keyword>
<keyword evidence="7" id="KW-0175">Coiled coil</keyword>
<dbReference type="SUPFAM" id="SSF109604">
    <property type="entry name" value="HD-domain/PDEase-like"/>
    <property type="match status" value="1"/>
</dbReference>
<dbReference type="InterPro" id="IPR023174">
    <property type="entry name" value="PDEase_CS"/>
</dbReference>
<dbReference type="EMBL" id="JALJOS010000006">
    <property type="protein sequence ID" value="KAK9837615.1"/>
    <property type="molecule type" value="Genomic_DNA"/>
</dbReference>
<name>A0AAW1RU04_9CHLO</name>
<evidence type="ECO:0000256" key="7">
    <source>
        <dbReference type="SAM" id="Coils"/>
    </source>
</evidence>
<feature type="coiled-coil region" evidence="7">
    <location>
        <begin position="283"/>
        <end position="317"/>
    </location>
</feature>
<dbReference type="SMART" id="SM00471">
    <property type="entry name" value="HDc"/>
    <property type="match status" value="1"/>
</dbReference>
<evidence type="ECO:0000256" key="2">
    <source>
        <dbReference type="ARBA" id="ARBA00022801"/>
    </source>
</evidence>
<dbReference type="InterPro" id="IPR002073">
    <property type="entry name" value="PDEase_catalytic_dom"/>
</dbReference>
<comment type="caution">
    <text evidence="9">The sequence shown here is derived from an EMBL/GenBank/DDBJ whole genome shotgun (WGS) entry which is preliminary data.</text>
</comment>
<evidence type="ECO:0000256" key="5">
    <source>
        <dbReference type="PIRSR" id="PIRSR623088-3"/>
    </source>
</evidence>
<dbReference type="InterPro" id="IPR023088">
    <property type="entry name" value="PDEase"/>
</dbReference>
<evidence type="ECO:0000313" key="9">
    <source>
        <dbReference type="EMBL" id="KAK9837615.1"/>
    </source>
</evidence>
<feature type="binding site" evidence="5">
    <location>
        <position position="715"/>
    </location>
    <ligand>
        <name>Zn(2+)</name>
        <dbReference type="ChEBI" id="CHEBI:29105"/>
        <label>1</label>
    </ligand>
</feature>
<keyword evidence="10" id="KW-1185">Reference proteome</keyword>
<evidence type="ECO:0000256" key="3">
    <source>
        <dbReference type="PIRSR" id="PIRSR623088-1"/>
    </source>
</evidence>
<comment type="cofactor">
    <cofactor evidence="6">
        <name>a divalent metal cation</name>
        <dbReference type="ChEBI" id="CHEBI:60240"/>
    </cofactor>
    <text evidence="6">Binds 2 divalent metal cations per subunit. Site 1 may preferentially bind zinc ions, while site 2 has a preference for magnesium and/or manganese ions.</text>
</comment>
<dbReference type="GO" id="GO:0004114">
    <property type="term" value="F:3',5'-cyclic-nucleotide phosphodiesterase activity"/>
    <property type="evidence" value="ECO:0007669"/>
    <property type="project" value="InterPro"/>
</dbReference>
<feature type="domain" description="PDEase" evidence="8">
    <location>
        <begin position="462"/>
        <end position="809"/>
    </location>
</feature>
<dbReference type="GO" id="GO:0007165">
    <property type="term" value="P:signal transduction"/>
    <property type="evidence" value="ECO:0007669"/>
    <property type="project" value="InterPro"/>
</dbReference>
<feature type="binding site" evidence="4">
    <location>
        <position position="767"/>
    </location>
    <ligand>
        <name>AMP</name>
        <dbReference type="ChEBI" id="CHEBI:456215"/>
    </ligand>
</feature>
<organism evidence="9 10">
    <name type="scientific">Apatococcus lobatus</name>
    <dbReference type="NCBI Taxonomy" id="904363"/>
    <lineage>
        <taxon>Eukaryota</taxon>
        <taxon>Viridiplantae</taxon>
        <taxon>Chlorophyta</taxon>
        <taxon>core chlorophytes</taxon>
        <taxon>Trebouxiophyceae</taxon>
        <taxon>Chlorellales</taxon>
        <taxon>Chlorellaceae</taxon>
        <taxon>Apatococcus</taxon>
    </lineage>
</organism>
<proteinExistence type="inferred from homology"/>
<dbReference type="CDD" id="cd00077">
    <property type="entry name" value="HDc"/>
    <property type="match status" value="1"/>
</dbReference>
<evidence type="ECO:0000256" key="6">
    <source>
        <dbReference type="RuleBase" id="RU363067"/>
    </source>
</evidence>
<dbReference type="PROSITE" id="PS00126">
    <property type="entry name" value="PDEASE_I_1"/>
    <property type="match status" value="1"/>
</dbReference>
<sequence length="809" mass="89655">MSGQSANLGQPAGDDWHLTDLRTLELVQTPCYITRPKPEVASLKPLWANKAAIEKYGPLTTPEERDKLIGGMSKASVAAMKAMMAAEYESVAMGNEMHTWHFEARIGLSLVFSEVPAGQFIDLHVSSCTYIIDGKIEKAILCQCMNTTTPVLPTGLQPTSAHQQGKIHSYLFSSSAWLLHANEAAINDWKSRGVTLSFNDKSFGLADLLQEKGIPQPEAAMEAINAIFVHKRDVHRTTLAATNSEGTKTKWITYEIWPALDPMTSQPAMLINTLDMTEQKSLEIELEHAKRELLRRNQSLETRKTKLEADQAGLKRQQQALADQLKQALELHLHPRTAVDTMTVADKAINVLEKIIQGHQPSLQEAVDVRNAMVEAHDLRQPQNLDKQLMQESGISKDVGLAMVELLQGGSHTSAQRIMARQVPTKAFPVIGSDLLQSRQRDPFWMPPTTASSSMQALDGHIGMSLIPEAEQLLQEASSSWEFDMFRLADQTDRPLSTLGFFLIKNAGLLDLFGLSEEVLSRWLRSIEQGYPWNSYHNRVHAASVLQMMHMLIHAGLMEDGVLEGITMFACYLAAIAHDFDHPGVNNDFLIKTRHPLAVTHNDASPLENHHISAAYMLAHADEALNFAAPMSSQDESILRASCIELVLSTDMKKHFSLVSCFQAIQQPSVSFESTSAAALTVPPGAQSPGPDRRLGNLATQQKLLIAQVALKCSDLSHLACTPEVHGRWVEKLTEEFFLQGDQEQARGLPISPLMDRSKTQGMSKSQVGFLEIVALPLFTAYQELMPGSRPMLDNVRANYKQWHQLNAV</sequence>
<dbReference type="PANTHER" id="PTHR11347">
    <property type="entry name" value="CYCLIC NUCLEOTIDE PHOSPHODIESTERASE"/>
    <property type="match status" value="1"/>
</dbReference>
<dbReference type="EC" id="3.1.4.-" evidence="6"/>
<dbReference type="AlphaFoldDB" id="A0AAW1RU04"/>
<accession>A0AAW1RU04</accession>
<dbReference type="InterPro" id="IPR036971">
    <property type="entry name" value="PDEase_catalytic_dom_sf"/>
</dbReference>
<dbReference type="PRINTS" id="PR00387">
    <property type="entry name" value="PDIESTERASE1"/>
</dbReference>
<feature type="binding site" evidence="4">
    <location>
        <position position="715"/>
    </location>
    <ligand>
        <name>AMP</name>
        <dbReference type="ChEBI" id="CHEBI:456215"/>
    </ligand>
</feature>
<dbReference type="PROSITE" id="PS51845">
    <property type="entry name" value="PDEASE_I_2"/>
    <property type="match status" value="1"/>
</dbReference>
<feature type="binding site" evidence="4">
    <location>
        <position position="579"/>
    </location>
    <ligand>
        <name>AMP</name>
        <dbReference type="ChEBI" id="CHEBI:456215"/>
    </ligand>
</feature>
<feature type="active site" description="Proton donor" evidence="3">
    <location>
        <position position="537"/>
    </location>
</feature>